<name>A0A1X7AEV0_9GAMM</name>
<dbReference type="InterPro" id="IPR008407">
    <property type="entry name" value="Brnchd-chn_aa_trnsp_AzlD"/>
</dbReference>
<evidence type="ECO:0000313" key="2">
    <source>
        <dbReference type="EMBL" id="SMA35539.1"/>
    </source>
</evidence>
<organism evidence="2 3">
    <name type="scientific">Parendozoicomonas haliclonae</name>
    <dbReference type="NCBI Taxonomy" id="1960125"/>
    <lineage>
        <taxon>Bacteria</taxon>
        <taxon>Pseudomonadati</taxon>
        <taxon>Pseudomonadota</taxon>
        <taxon>Gammaproteobacteria</taxon>
        <taxon>Oceanospirillales</taxon>
        <taxon>Endozoicomonadaceae</taxon>
        <taxon>Parendozoicomonas</taxon>
    </lineage>
</organism>
<feature type="transmembrane region" description="Helical" evidence="1">
    <location>
        <begin position="62"/>
        <end position="80"/>
    </location>
</feature>
<dbReference type="EMBL" id="FWPT01000001">
    <property type="protein sequence ID" value="SMA35539.1"/>
    <property type="molecule type" value="Genomic_DNA"/>
</dbReference>
<keyword evidence="1" id="KW-0472">Membrane</keyword>
<evidence type="ECO:0000313" key="3">
    <source>
        <dbReference type="Proteomes" id="UP000196573"/>
    </source>
</evidence>
<proteinExistence type="predicted"/>
<sequence length="106" mass="11713">MSAWWLIIGMALITFSIRYVLIATSGRWQLPQVMETALKYVPVAVLTVIIVQTIMVKSSSSAGWEVNPGFLLSALVAFAVARLTKSLMITVMVGLVCYGGFYYFQL</sequence>
<accession>A0A1X7AEV0</accession>
<keyword evidence="1" id="KW-0812">Transmembrane</keyword>
<dbReference type="Pfam" id="PF05437">
    <property type="entry name" value="AzlD"/>
    <property type="match status" value="1"/>
</dbReference>
<feature type="transmembrane region" description="Helical" evidence="1">
    <location>
        <begin position="87"/>
        <end position="104"/>
    </location>
</feature>
<reference evidence="2 3" key="1">
    <citation type="submission" date="2017-03" db="EMBL/GenBank/DDBJ databases">
        <authorList>
            <person name="Afonso C.L."/>
            <person name="Miller P.J."/>
            <person name="Scott M.A."/>
            <person name="Spackman E."/>
            <person name="Goraichik I."/>
            <person name="Dimitrov K.M."/>
            <person name="Suarez D.L."/>
            <person name="Swayne D.E."/>
        </authorList>
    </citation>
    <scope>NUCLEOTIDE SEQUENCE [LARGE SCALE GENOMIC DNA]</scope>
    <source>
        <strain evidence="2">SB41UT1</strain>
    </source>
</reference>
<protein>
    <submittedName>
        <fullName evidence="2">Branched-chain amino acid transport protein (AzlD)</fullName>
    </submittedName>
</protein>
<keyword evidence="1" id="KW-1133">Transmembrane helix</keyword>
<dbReference type="RefSeq" id="WP_087106608.1">
    <property type="nucleotide sequence ID" value="NZ_CBCSCN010000004.1"/>
</dbReference>
<keyword evidence="3" id="KW-1185">Reference proteome</keyword>
<dbReference type="OrthoDB" id="8942869at2"/>
<dbReference type="AlphaFoldDB" id="A0A1X7AEV0"/>
<evidence type="ECO:0000256" key="1">
    <source>
        <dbReference type="SAM" id="Phobius"/>
    </source>
</evidence>
<gene>
    <name evidence="2" type="ORF">EHSB41UT_00540</name>
</gene>
<feature type="transmembrane region" description="Helical" evidence="1">
    <location>
        <begin position="37"/>
        <end position="56"/>
    </location>
</feature>
<dbReference type="Proteomes" id="UP000196573">
    <property type="component" value="Unassembled WGS sequence"/>
</dbReference>
<feature type="transmembrane region" description="Helical" evidence="1">
    <location>
        <begin position="6"/>
        <end position="25"/>
    </location>
</feature>